<organism evidence="4 5">
    <name type="scientific">Jhaorihella thermophila</name>
    <dbReference type="NCBI Taxonomy" id="488547"/>
    <lineage>
        <taxon>Bacteria</taxon>
        <taxon>Pseudomonadati</taxon>
        <taxon>Pseudomonadota</taxon>
        <taxon>Alphaproteobacteria</taxon>
        <taxon>Rhodobacterales</taxon>
        <taxon>Paracoccaceae</taxon>
        <taxon>Jhaorihella</taxon>
    </lineage>
</organism>
<feature type="region of interest" description="Disordered" evidence="2">
    <location>
        <begin position="656"/>
        <end position="831"/>
    </location>
</feature>
<dbReference type="Proteomes" id="UP000236742">
    <property type="component" value="Unassembled WGS sequence"/>
</dbReference>
<dbReference type="RefSeq" id="WP_104007964.1">
    <property type="nucleotide sequence ID" value="NZ_FNVD01000007.1"/>
</dbReference>
<feature type="compositionally biased region" description="Low complexity" evidence="2">
    <location>
        <begin position="657"/>
        <end position="668"/>
    </location>
</feature>
<evidence type="ECO:0000313" key="4">
    <source>
        <dbReference type="EMBL" id="SEF93658.1"/>
    </source>
</evidence>
<feature type="transmembrane region" description="Helical" evidence="3">
    <location>
        <begin position="40"/>
        <end position="60"/>
    </location>
</feature>
<reference evidence="4 5" key="1">
    <citation type="submission" date="2016-10" db="EMBL/GenBank/DDBJ databases">
        <authorList>
            <person name="de Groot N.N."/>
        </authorList>
    </citation>
    <scope>NUCLEOTIDE SEQUENCE [LARGE SCALE GENOMIC DNA]</scope>
    <source>
        <strain evidence="4 5">DSM 23413</strain>
    </source>
</reference>
<feature type="compositionally biased region" description="Basic and acidic residues" evidence="2">
    <location>
        <begin position="694"/>
        <end position="704"/>
    </location>
</feature>
<gene>
    <name evidence="4" type="ORF">SAMN05421751_10777</name>
</gene>
<dbReference type="EMBL" id="FNVD01000007">
    <property type="protein sequence ID" value="SEF93658.1"/>
    <property type="molecule type" value="Genomic_DNA"/>
</dbReference>
<keyword evidence="1" id="KW-0175">Coiled coil</keyword>
<accession>A0A1H5W2X0</accession>
<protein>
    <submittedName>
        <fullName evidence="4">TIGR02302 family protein</fullName>
    </submittedName>
</protein>
<feature type="transmembrane region" description="Helical" evidence="3">
    <location>
        <begin position="66"/>
        <end position="90"/>
    </location>
</feature>
<dbReference type="InterPro" id="IPR012683">
    <property type="entry name" value="CHP02302_TM"/>
</dbReference>
<evidence type="ECO:0000256" key="2">
    <source>
        <dbReference type="SAM" id="MobiDB-lite"/>
    </source>
</evidence>
<keyword evidence="3" id="KW-0812">Transmembrane</keyword>
<keyword evidence="3" id="KW-0472">Membrane</keyword>
<feature type="compositionally biased region" description="Polar residues" evidence="2">
    <location>
        <begin position="786"/>
        <end position="805"/>
    </location>
</feature>
<sequence>MNWPRREIDLTSDTPRPETILHRLRWPLRLTRAGMVAERAWRAFWPLISVAMAVLAALMLGLHDLIAIELVWGAGAMAALAALITFGWGVRRFRWPSRMQALARLDATLTGHPISAVLDAQAVGAGDPASRAVWEAHQRRMAERARAARPVKPDLRVARQDPYALRYAAALALAVALVFGSVWRIGSVAELGPGGASAAAGPSWEGWVEPPRYTGLPTVYLADAKGEELKVPAGSRILLRFYGQVGDLALTETVSGRSPAPDAPPATEHDLTVTRDGELRIDGPGGRAWRVAVIPDDAPRVAVAGEATTRANGEFVLPFAAADDYGVVAGRAVVTLDLEAVDRRHGLAAAPDPRDPVTLDLPMPITGDRREFEEKLVEDFSQHPWANLPVTVTLSVVDAADQEARAEPFPTRLAARRFFDPLAAAVAEQRRDLLWSRANAPRVAKVLRAVSHRPGEVFRKETDYMRLSFIVRRLETFTRYGLTTERQDEIAKALWDLAIQLEEGDLGDALERMRRAQERLEQAMKNGASDQEIARLMDELRRATEDYLRQLSRQAQQDGQQQDDQPQGDTMQMTQEDLQRMMDRIQELMEQGRMAEAMEALREFQQMMENMRVTQGQGQQGESEGDRAMRGLAETLRRQQGLSDQAFRDLQEQFNDGAQSGQSGQNQGRNGGEGRGQSHEGLNGEGQGGGQGDRQADRGGRGGEEQGSLADRQQALREELRRQQEGLPGLGPEGDAARNSLDRAGRAMREAEDALRNDDLPGAIDRQAEAMDALREGMRSLGEALAQNQPDRQGQGNSETAQGGQNRDPLGRSIGSTGALGTDEGLLQGEDVYRRARELLDEIRRRAGEGARPRIERDYLRRLLDQFGGPGAP</sequence>
<name>A0A1H5W2X0_9RHOB</name>
<dbReference type="Pfam" id="PF13779">
    <property type="entry name" value="DUF4175"/>
    <property type="match status" value="1"/>
</dbReference>
<dbReference type="AlphaFoldDB" id="A0A1H5W2X0"/>
<proteinExistence type="predicted"/>
<keyword evidence="5" id="KW-1185">Reference proteome</keyword>
<feature type="compositionally biased region" description="Gly residues" evidence="2">
    <location>
        <begin position="683"/>
        <end position="692"/>
    </location>
</feature>
<feature type="coiled-coil region" evidence="1">
    <location>
        <begin position="499"/>
        <end position="614"/>
    </location>
</feature>
<evidence type="ECO:0000256" key="1">
    <source>
        <dbReference type="SAM" id="Coils"/>
    </source>
</evidence>
<keyword evidence="3" id="KW-1133">Transmembrane helix</keyword>
<dbReference type="NCBIfam" id="TIGR02302">
    <property type="entry name" value="aProt_lowcomp"/>
    <property type="match status" value="1"/>
</dbReference>
<evidence type="ECO:0000313" key="5">
    <source>
        <dbReference type="Proteomes" id="UP000236742"/>
    </source>
</evidence>
<evidence type="ECO:0000256" key="3">
    <source>
        <dbReference type="SAM" id="Phobius"/>
    </source>
</evidence>
<feature type="transmembrane region" description="Helical" evidence="3">
    <location>
        <begin position="164"/>
        <end position="183"/>
    </location>
</feature>
<feature type="compositionally biased region" description="Basic and acidic residues" evidence="2">
    <location>
        <begin position="766"/>
        <end position="778"/>
    </location>
</feature>
<feature type="compositionally biased region" description="Basic and acidic residues" evidence="2">
    <location>
        <begin position="740"/>
        <end position="759"/>
    </location>
</feature>
<feature type="compositionally biased region" description="Basic and acidic residues" evidence="2">
    <location>
        <begin position="714"/>
        <end position="724"/>
    </location>
</feature>
<dbReference type="OrthoDB" id="8477685at2"/>